<keyword evidence="8 13" id="KW-0472">Membrane</keyword>
<evidence type="ECO:0000313" key="16">
    <source>
        <dbReference type="Proteomes" id="UP001627154"/>
    </source>
</evidence>
<dbReference type="PANTHER" id="PTHR13036:SF0">
    <property type="entry name" value="CHITOBIOSYLDIPHOSPHODOLICHOL BETA-MANNOSYLTRANSFERASE"/>
    <property type="match status" value="1"/>
</dbReference>
<evidence type="ECO:0000256" key="4">
    <source>
        <dbReference type="ARBA" id="ARBA00022679"/>
    </source>
</evidence>
<evidence type="ECO:0000256" key="12">
    <source>
        <dbReference type="ARBA" id="ARBA00045071"/>
    </source>
</evidence>
<feature type="transmembrane region" description="Helical" evidence="13">
    <location>
        <begin position="6"/>
        <end position="24"/>
    </location>
</feature>
<evidence type="ECO:0000313" key="15">
    <source>
        <dbReference type="EMBL" id="KAL3385567.1"/>
    </source>
</evidence>
<evidence type="ECO:0000256" key="1">
    <source>
        <dbReference type="ARBA" id="ARBA00004389"/>
    </source>
</evidence>
<dbReference type="InterPro" id="IPR026051">
    <property type="entry name" value="ALG1-like"/>
</dbReference>
<evidence type="ECO:0000256" key="2">
    <source>
        <dbReference type="ARBA" id="ARBA00004922"/>
    </source>
</evidence>
<keyword evidence="7 13" id="KW-1133">Transmembrane helix</keyword>
<organism evidence="15 16">
    <name type="scientific">Trichogramma kaykai</name>
    <dbReference type="NCBI Taxonomy" id="54128"/>
    <lineage>
        <taxon>Eukaryota</taxon>
        <taxon>Metazoa</taxon>
        <taxon>Ecdysozoa</taxon>
        <taxon>Arthropoda</taxon>
        <taxon>Hexapoda</taxon>
        <taxon>Insecta</taxon>
        <taxon>Pterygota</taxon>
        <taxon>Neoptera</taxon>
        <taxon>Endopterygota</taxon>
        <taxon>Hymenoptera</taxon>
        <taxon>Apocrita</taxon>
        <taxon>Proctotrupomorpha</taxon>
        <taxon>Chalcidoidea</taxon>
        <taxon>Trichogrammatidae</taxon>
        <taxon>Trichogramma</taxon>
    </lineage>
</organism>
<comment type="catalytic activity">
    <reaction evidence="12">
        <text>an N,N'-diacetylchitobiosyl-diphospho-di-trans,poly-cis-dolichol + GDP-alpha-D-mannose = a beta-D-Man-(1-&gt;4)-beta-D-GlcNAc-(1-&gt;4)-alpha-D-GlcNAc-diphospho-di-trans,poly-cis-dolichol + GDP + H(+)</text>
        <dbReference type="Rhea" id="RHEA:13865"/>
        <dbReference type="Rhea" id="RHEA-COMP:19510"/>
        <dbReference type="Rhea" id="RHEA-COMP:19511"/>
        <dbReference type="ChEBI" id="CHEBI:15378"/>
        <dbReference type="ChEBI" id="CHEBI:57269"/>
        <dbReference type="ChEBI" id="CHEBI:57527"/>
        <dbReference type="ChEBI" id="CHEBI:58189"/>
        <dbReference type="ChEBI" id="CHEBI:58472"/>
        <dbReference type="EC" id="2.4.1.142"/>
    </reaction>
    <physiologicalReaction direction="left-to-right" evidence="12">
        <dbReference type="Rhea" id="RHEA:13866"/>
    </physiologicalReaction>
</comment>
<keyword evidence="3" id="KW-0328">Glycosyltransferase</keyword>
<dbReference type="AlphaFoldDB" id="A0ABD2VXP1"/>
<comment type="subcellular location">
    <subcellularLocation>
        <location evidence="1">Endoplasmic reticulum membrane</location>
        <topology evidence="1">Single-pass membrane protein</topology>
    </subcellularLocation>
</comment>
<keyword evidence="6" id="KW-0256">Endoplasmic reticulum</keyword>
<comment type="pathway">
    <text evidence="2">Protein modification; protein glycosylation.</text>
</comment>
<keyword evidence="16" id="KW-1185">Reference proteome</keyword>
<evidence type="ECO:0000256" key="9">
    <source>
        <dbReference type="ARBA" id="ARBA00031434"/>
    </source>
</evidence>
<proteinExistence type="predicted"/>
<keyword evidence="5 13" id="KW-0812">Transmembrane</keyword>
<evidence type="ECO:0000256" key="13">
    <source>
        <dbReference type="SAM" id="Phobius"/>
    </source>
</evidence>
<keyword evidence="4" id="KW-0808">Transferase</keyword>
<name>A0ABD2VXP1_9HYME</name>
<dbReference type="Pfam" id="PF00534">
    <property type="entry name" value="Glycos_transf_1"/>
    <property type="match status" value="1"/>
</dbReference>
<evidence type="ECO:0000256" key="5">
    <source>
        <dbReference type="ARBA" id="ARBA00022692"/>
    </source>
</evidence>
<reference evidence="15 16" key="1">
    <citation type="journal article" date="2024" name="bioRxiv">
        <title>A reference genome for Trichogramma kaykai: A tiny desert-dwelling parasitoid wasp with competing sex-ratio distorters.</title>
        <authorList>
            <person name="Culotta J."/>
            <person name="Lindsey A.R."/>
        </authorList>
    </citation>
    <scope>NUCLEOTIDE SEQUENCE [LARGE SCALE GENOMIC DNA]</scope>
    <source>
        <strain evidence="15 16">KSX58</strain>
    </source>
</reference>
<dbReference type="EMBL" id="JBJJXI010000153">
    <property type="protein sequence ID" value="KAL3385567.1"/>
    <property type="molecule type" value="Genomic_DNA"/>
</dbReference>
<comment type="caution">
    <text evidence="15">The sequence shown here is derived from an EMBL/GenBank/DDBJ whole genome shotgun (WGS) entry which is preliminary data.</text>
</comment>
<dbReference type="GO" id="GO:0004578">
    <property type="term" value="F:chitobiosyldiphosphodolichol beta-mannosyltransferase activity"/>
    <property type="evidence" value="ECO:0007669"/>
    <property type="project" value="UniProtKB-EC"/>
</dbReference>
<dbReference type="Proteomes" id="UP001627154">
    <property type="component" value="Unassembled WGS sequence"/>
</dbReference>
<dbReference type="PANTHER" id="PTHR13036">
    <property type="entry name" value="BETA1,4 MANNOSYLTRANSFERASE"/>
    <property type="match status" value="1"/>
</dbReference>
<evidence type="ECO:0000256" key="6">
    <source>
        <dbReference type="ARBA" id="ARBA00022824"/>
    </source>
</evidence>
<evidence type="ECO:0000256" key="7">
    <source>
        <dbReference type="ARBA" id="ARBA00022989"/>
    </source>
</evidence>
<sequence length="462" mass="53578">MELFVHFFGLSFVFGIMLSFWYKIRQKTKKICIVILGDIGRSPRMQYHAASFLKEGYEVEIVGYHDTKLIDELQGNAKLKVHRLFPPPKLDEYVTKALWFGIKIVWQSLDLLYTLFFKCDSSFLLLQNPPAVPTIPICWFYCLIKKIEFTIDWHNYAHTIMAISLSDTHPLVRLAKYLEMYYGTKATNHFCVTKAMQEDLSKNYNIKAKVLYDRPAEKFRSISLSEKHELLMRLMKTQEDCDAFKSNDENSTVLTKEVDGDIILQNERPAMIVSSTSWTPDEDFNSLIKALCNYDKLCEETNSSYPNLICVITGKGELKQFYRQIIKNENLKHVKVLMPWLQDSDYPKLLASADLGISLHTSSSGLDLPMKIVDMFGCGLPVCAVNFPCLSELVRDNENSLVFTNSEELTEHFKTWFRNFPNDPQQQKLCSQFKNELQKFQDCRWHENWTSVALPCFTPSTQ</sequence>
<gene>
    <name evidence="15" type="ORF">TKK_018641</name>
</gene>
<evidence type="ECO:0000256" key="10">
    <source>
        <dbReference type="ARBA" id="ARBA00031566"/>
    </source>
</evidence>
<feature type="domain" description="Glycosyl transferase family 1" evidence="14">
    <location>
        <begin position="264"/>
        <end position="419"/>
    </location>
</feature>
<evidence type="ECO:0000256" key="3">
    <source>
        <dbReference type="ARBA" id="ARBA00022676"/>
    </source>
</evidence>
<dbReference type="GO" id="GO:0005789">
    <property type="term" value="C:endoplasmic reticulum membrane"/>
    <property type="evidence" value="ECO:0007669"/>
    <property type="project" value="UniProtKB-SubCell"/>
</dbReference>
<dbReference type="Gene3D" id="3.40.50.2000">
    <property type="entry name" value="Glycogen Phosphorylase B"/>
    <property type="match status" value="1"/>
</dbReference>
<protein>
    <recommendedName>
        <fullName evidence="10">Beta-1,4-mannosyltransferase</fullName>
    </recommendedName>
    <alternativeName>
        <fullName evidence="11">GDP-Man:GlcNAc2-PP-dolichol mannosyltransferase</fullName>
    </alternativeName>
    <alternativeName>
        <fullName evidence="9">GDP-mannose-dolichol diphosphochitobiose mannosyltransferase</fullName>
    </alternativeName>
</protein>
<evidence type="ECO:0000256" key="11">
    <source>
        <dbReference type="ARBA" id="ARBA00033088"/>
    </source>
</evidence>
<accession>A0ABD2VXP1</accession>
<evidence type="ECO:0000259" key="14">
    <source>
        <dbReference type="Pfam" id="PF00534"/>
    </source>
</evidence>
<dbReference type="SUPFAM" id="SSF53756">
    <property type="entry name" value="UDP-Glycosyltransferase/glycogen phosphorylase"/>
    <property type="match status" value="1"/>
</dbReference>
<dbReference type="InterPro" id="IPR001296">
    <property type="entry name" value="Glyco_trans_1"/>
</dbReference>
<evidence type="ECO:0000256" key="8">
    <source>
        <dbReference type="ARBA" id="ARBA00023136"/>
    </source>
</evidence>